<feature type="signal peptide" evidence="1">
    <location>
        <begin position="1"/>
        <end position="26"/>
    </location>
</feature>
<feature type="chain" id="PRO_5012832116" description="YXWGXW repeat-containing protein" evidence="1">
    <location>
        <begin position="27"/>
        <end position="197"/>
    </location>
</feature>
<dbReference type="EMBL" id="OCPC01000003">
    <property type="protein sequence ID" value="SOE17309.1"/>
    <property type="molecule type" value="Genomic_DNA"/>
</dbReference>
<accession>A0A286ID91</accession>
<dbReference type="AlphaFoldDB" id="A0A286ID91"/>
<reference evidence="3" key="1">
    <citation type="submission" date="2017-08" db="EMBL/GenBank/DDBJ databases">
        <authorList>
            <person name="Varghese N."/>
            <person name="Submissions S."/>
        </authorList>
    </citation>
    <scope>NUCLEOTIDE SEQUENCE [LARGE SCALE GENOMIC DNA]</scope>
    <source>
        <strain evidence="3">KCTC 23107</strain>
    </source>
</reference>
<protein>
    <recommendedName>
        <fullName evidence="4">YXWGXW repeat-containing protein</fullName>
    </recommendedName>
</protein>
<evidence type="ECO:0000256" key="1">
    <source>
        <dbReference type="SAM" id="SignalP"/>
    </source>
</evidence>
<evidence type="ECO:0008006" key="4">
    <source>
        <dbReference type="Google" id="ProtNLM"/>
    </source>
</evidence>
<evidence type="ECO:0000313" key="2">
    <source>
        <dbReference type="EMBL" id="SOE17309.1"/>
    </source>
</evidence>
<name>A0A286ID91_9HYPH</name>
<keyword evidence="3" id="KW-1185">Reference proteome</keyword>
<sequence>MSELSTICRTISATLVALSVASPAFAGGKTLACYQKVHQPAVYKTIHEQVVVRPGGVVHKTIPARYGQVTEKVLVSPAQVVARHIPAVTRTVHQTVMVRPKSVGWEWRHVHGKKTLCKVVHPAQYETRARTVVVHPARTVHERMPARYAHRTRTVVVEPARTVAHKIPPVIKTVARTVEVQPASAGWVQVSGKHRCH</sequence>
<dbReference type="Proteomes" id="UP000219465">
    <property type="component" value="Unassembled WGS sequence"/>
</dbReference>
<keyword evidence="1" id="KW-0732">Signal</keyword>
<gene>
    <name evidence="2" type="ORF">SAMN05877838_2207</name>
</gene>
<dbReference type="RefSeq" id="WP_143439013.1">
    <property type="nucleotide sequence ID" value="NZ_OCPC01000003.1"/>
</dbReference>
<evidence type="ECO:0000313" key="3">
    <source>
        <dbReference type="Proteomes" id="UP000219465"/>
    </source>
</evidence>
<proteinExistence type="predicted"/>
<dbReference type="OrthoDB" id="9803857at2"/>
<organism evidence="2 3">
    <name type="scientific">Hoeflea halophila</name>
    <dbReference type="NCBI Taxonomy" id="714899"/>
    <lineage>
        <taxon>Bacteria</taxon>
        <taxon>Pseudomonadati</taxon>
        <taxon>Pseudomonadota</taxon>
        <taxon>Alphaproteobacteria</taxon>
        <taxon>Hyphomicrobiales</taxon>
        <taxon>Rhizobiaceae</taxon>
        <taxon>Hoeflea</taxon>
    </lineage>
</organism>